<evidence type="ECO:0000256" key="2">
    <source>
        <dbReference type="SAM" id="MobiDB-lite"/>
    </source>
</evidence>
<accession>K3YG68</accession>
<dbReference type="Proteomes" id="UP000004995">
    <property type="component" value="Unassembled WGS sequence"/>
</dbReference>
<name>K3YG68_SETIT</name>
<dbReference type="PANTHER" id="PTHR35766:SF1">
    <property type="entry name" value="OS08G0543600 PROTEIN"/>
    <property type="match status" value="1"/>
</dbReference>
<evidence type="ECO:0000259" key="3">
    <source>
        <dbReference type="Pfam" id="PF24851"/>
    </source>
</evidence>
<dbReference type="AlphaFoldDB" id="K3YG68"/>
<dbReference type="Pfam" id="PF24851">
    <property type="entry name" value="DUF7725"/>
    <property type="match status" value="1"/>
</dbReference>
<dbReference type="EMBL" id="AGNK02004007">
    <property type="status" value="NOT_ANNOTATED_CDS"/>
    <property type="molecule type" value="Genomic_DNA"/>
</dbReference>
<feature type="coiled-coil region" evidence="1">
    <location>
        <begin position="195"/>
        <end position="281"/>
    </location>
</feature>
<keyword evidence="5" id="KW-1185">Reference proteome</keyword>
<feature type="region of interest" description="Disordered" evidence="2">
    <location>
        <begin position="481"/>
        <end position="550"/>
    </location>
</feature>
<keyword evidence="1" id="KW-0175">Coiled coil</keyword>
<protein>
    <recommendedName>
        <fullName evidence="3">DUF7725 domain-containing protein</fullName>
    </recommendedName>
</protein>
<evidence type="ECO:0000313" key="4">
    <source>
        <dbReference type="EnsemblPlants" id="KQL02790"/>
    </source>
</evidence>
<reference evidence="5" key="1">
    <citation type="journal article" date="2012" name="Nat. Biotechnol.">
        <title>Reference genome sequence of the model plant Setaria.</title>
        <authorList>
            <person name="Bennetzen J.L."/>
            <person name="Schmutz J."/>
            <person name="Wang H."/>
            <person name="Percifield R."/>
            <person name="Hawkins J."/>
            <person name="Pontaroli A.C."/>
            <person name="Estep M."/>
            <person name="Feng L."/>
            <person name="Vaughn J.N."/>
            <person name="Grimwood J."/>
            <person name="Jenkins J."/>
            <person name="Barry K."/>
            <person name="Lindquist E."/>
            <person name="Hellsten U."/>
            <person name="Deshpande S."/>
            <person name="Wang X."/>
            <person name="Wu X."/>
            <person name="Mitros T."/>
            <person name="Triplett J."/>
            <person name="Yang X."/>
            <person name="Ye C.Y."/>
            <person name="Mauro-Herrera M."/>
            <person name="Wang L."/>
            <person name="Li P."/>
            <person name="Sharma M."/>
            <person name="Sharma R."/>
            <person name="Ronald P.C."/>
            <person name="Panaud O."/>
            <person name="Kellogg E.A."/>
            <person name="Brutnell T.P."/>
            <person name="Doust A.N."/>
            <person name="Tuskan G.A."/>
            <person name="Rokhsar D."/>
            <person name="Devos K.M."/>
        </authorList>
    </citation>
    <scope>NUCLEOTIDE SEQUENCE [LARGE SCALE GENOMIC DNA]</scope>
    <source>
        <strain evidence="5">cv. Yugu1</strain>
    </source>
</reference>
<dbReference type="OMA" id="QATHAEH"/>
<organism evidence="4 5">
    <name type="scientific">Setaria italica</name>
    <name type="common">Foxtail millet</name>
    <name type="synonym">Panicum italicum</name>
    <dbReference type="NCBI Taxonomy" id="4555"/>
    <lineage>
        <taxon>Eukaryota</taxon>
        <taxon>Viridiplantae</taxon>
        <taxon>Streptophyta</taxon>
        <taxon>Embryophyta</taxon>
        <taxon>Tracheophyta</taxon>
        <taxon>Spermatophyta</taxon>
        <taxon>Magnoliopsida</taxon>
        <taxon>Liliopsida</taxon>
        <taxon>Poales</taxon>
        <taxon>Poaceae</taxon>
        <taxon>PACMAD clade</taxon>
        <taxon>Panicoideae</taxon>
        <taxon>Panicodae</taxon>
        <taxon>Paniceae</taxon>
        <taxon>Cenchrinae</taxon>
        <taxon>Setaria</taxon>
    </lineage>
</organism>
<reference evidence="4" key="2">
    <citation type="submission" date="2018-08" db="UniProtKB">
        <authorList>
            <consortium name="EnsemblPlants"/>
        </authorList>
    </citation>
    <scope>IDENTIFICATION</scope>
    <source>
        <strain evidence="4">Yugu1</strain>
    </source>
</reference>
<feature type="region of interest" description="Disordered" evidence="2">
    <location>
        <begin position="386"/>
        <end position="405"/>
    </location>
</feature>
<feature type="region of interest" description="Disordered" evidence="2">
    <location>
        <begin position="778"/>
        <end position="803"/>
    </location>
</feature>
<proteinExistence type="predicted"/>
<feature type="region of interest" description="Disordered" evidence="2">
    <location>
        <begin position="569"/>
        <end position="623"/>
    </location>
</feature>
<dbReference type="PANTHER" id="PTHR35766">
    <property type="entry name" value="OS08G0543600 PROTEIN"/>
    <property type="match status" value="1"/>
</dbReference>
<feature type="compositionally biased region" description="Basic and acidic residues" evidence="2">
    <location>
        <begin position="586"/>
        <end position="607"/>
    </location>
</feature>
<feature type="domain" description="DUF7725" evidence="3">
    <location>
        <begin position="667"/>
        <end position="739"/>
    </location>
</feature>
<feature type="region of interest" description="Disordered" evidence="2">
    <location>
        <begin position="847"/>
        <end position="879"/>
    </location>
</feature>
<dbReference type="FunCoup" id="K3YG68">
    <property type="interactions" value="1833"/>
</dbReference>
<dbReference type="STRING" id="4555.K3YG68"/>
<dbReference type="Gramene" id="KQL02790">
    <property type="protein sequence ID" value="KQL02790"/>
    <property type="gene ID" value="SETIT_013236mg"/>
</dbReference>
<dbReference type="InterPro" id="IPR056142">
    <property type="entry name" value="DUF7725"/>
</dbReference>
<feature type="coiled-coil region" evidence="1">
    <location>
        <begin position="129"/>
        <end position="156"/>
    </location>
</feature>
<feature type="compositionally biased region" description="Polar residues" evidence="2">
    <location>
        <begin position="612"/>
        <end position="623"/>
    </location>
</feature>
<evidence type="ECO:0000256" key="1">
    <source>
        <dbReference type="SAM" id="Coils"/>
    </source>
</evidence>
<sequence length="879" mass="96490">METAAARKEWRAVPDAPLRSNGAKVHRLLPPSQTAQNPPLPPSSVLRTTVLTPFCCCFLFRTPRTTGRWVNRRTEPSTRCVLAPGDTQKCSHFPRSDLSCCGVVVPAEGAGGLDGFCAITIDGSGGLSEDILQQRLQSVVRQREELQQVEIELRAQAIAHPQIIEAQQSFQAAAKEHAAAAAKLKDQLHEREQYILELEMKLNDKDRELNALKIDHQTVWANQDLLREQTKELATVRRERDTSEAERAQHLKQIHDLQEHLREKESQFIALEEQHRVAQENILYKDEQLREAHAWVSQVREMDALQSQSLQVELRERMEQFNQYWISSQQQYAEMQRGLLHTIQQLQLELTEARERSGAPKEGPQVSREGSAESSFVQSIANSVASNGSATADGNQQLKNNGTVDVSVKGNNASAVPVPSSLLGIGGYAPPGHIAGLHSYMIHQGIPQPLASPNSGVPQFGSFQSQSTIQPNLHWANQQEVQNVSQPQDETNYQPSQSDQTALQPTTINTDELSSKPSQASHPDHLNAHGKQQQSPASVPAESTHELTKTSQVVESNVADHAVYDEQHKAFKEQDSPSNVNNRTGMVEHQEQKTESKDERAASDKQPEPVPRQQQKPSNFSTATPQIHFKNNAAEFNPNVVNQVDTVKSAVGGFGSQLPRVPKEPALLDERALLACIVRAVPAGPEAAIRISTTLPNRLGKMLAPLHWHDYKKQYGKLDDFVASHPELFVIEGDFIHLREGAQQIISATTAAAKIAAATASSAPYSSLLPSVAVTPVAQSTRQKRGPAADSRSSNAIPSGNGFTDQFNIIQGVSDVTISGKVRNTQDNGFSDEVRTGQPSMHTAAVNGVRHDKGASNIRHGYGGKQQGRSTGTAYNSRR</sequence>
<feature type="region of interest" description="Disordered" evidence="2">
    <location>
        <begin position="353"/>
        <end position="373"/>
    </location>
</feature>
<dbReference type="EnsemblPlants" id="KQL02790">
    <property type="protein sequence ID" value="KQL02790"/>
    <property type="gene ID" value="SETIT_013236mg"/>
</dbReference>
<feature type="compositionally biased region" description="Polar residues" evidence="2">
    <location>
        <begin position="481"/>
        <end position="521"/>
    </location>
</feature>
<feature type="compositionally biased region" description="Polar residues" evidence="2">
    <location>
        <begin position="867"/>
        <end position="879"/>
    </location>
</feature>
<feature type="compositionally biased region" description="Polar residues" evidence="2">
    <location>
        <begin position="791"/>
        <end position="803"/>
    </location>
</feature>
<evidence type="ECO:0000313" key="5">
    <source>
        <dbReference type="Proteomes" id="UP000004995"/>
    </source>
</evidence>
<dbReference type="eggNOG" id="ENOG502QQFA">
    <property type="taxonomic scope" value="Eukaryota"/>
</dbReference>
<dbReference type="InParanoid" id="K3YG68"/>